<evidence type="ECO:0000256" key="6">
    <source>
        <dbReference type="ARBA" id="ARBA00022946"/>
    </source>
</evidence>
<dbReference type="FunFam" id="3.40.50.720:FF:000223">
    <property type="entry name" value="Chlorophyll(Ide) b reductase NOL, chloroplastic"/>
    <property type="match status" value="1"/>
</dbReference>
<evidence type="ECO:0000256" key="14">
    <source>
        <dbReference type="SAM" id="Phobius"/>
    </source>
</evidence>
<sequence length="507" mass="55648">MATVVKLHVVPECLNQQKTRSLRRGFGSCPSPGVLGFGHYCDRFSVKVCRAFRTEDGGDVKEKKLRNLKKNEEKTKRESGFWSSLKSILLRNFMVGSKSDDEYRQAVAKVEGLLSSIAIQIGRYIVTMMSTGVILSIGFQMSGGDSQMDALIWYSWLGGVIIGTMIGANMVLEEHCRAGPRNVVITGSTRGLGKALAREFLLSGDRVIVTSRSPESVQATIKELEENLKEGIANAVGSSLTKLSHAKVVGIACDVCEPHDVQRLANFAVKELGHIDIWINNAGTNKGFRPLLQFSDEDIKQIVSTNLVGSILCTREAMRVMRNQAIAGHIFNMDGAGSGGSSTPLTAVYGSTKCGLRQLQGSLLKECKRSKVGVHTASPGMVLTDLLLRQMFNIICELPETVARTLVPRMRVVKGTGKAINYLTPPRILLALVTAWLRRGRWFDDQGRALYAAEADRLRNWAEDRARFSFTDAMEMYTENTWLSVFSLSVVCAFIILSSTGSNLPGT</sequence>
<proteinExistence type="inferred from homology"/>
<keyword evidence="9" id="KW-0793">Thylakoid</keyword>
<keyword evidence="3" id="KW-0150">Chloroplast</keyword>
<feature type="transmembrane region" description="Helical" evidence="14">
    <location>
        <begin position="121"/>
        <end position="139"/>
    </location>
</feature>
<keyword evidence="16" id="KW-1185">Reference proteome</keyword>
<dbReference type="GO" id="GO:0009535">
    <property type="term" value="C:chloroplast thylakoid membrane"/>
    <property type="evidence" value="ECO:0007669"/>
    <property type="project" value="UniProtKB-SubCell"/>
</dbReference>
<evidence type="ECO:0000256" key="5">
    <source>
        <dbReference type="ARBA" id="ARBA00022817"/>
    </source>
</evidence>
<feature type="transmembrane region" description="Helical" evidence="14">
    <location>
        <begin position="151"/>
        <end position="172"/>
    </location>
</feature>
<evidence type="ECO:0000256" key="8">
    <source>
        <dbReference type="ARBA" id="ARBA00023027"/>
    </source>
</evidence>
<protein>
    <recommendedName>
        <fullName evidence="13">chlorophyll(ide) b reductase</fullName>
        <ecNumber evidence="13">1.1.1.294</ecNumber>
    </recommendedName>
</protein>
<dbReference type="Pfam" id="PF00106">
    <property type="entry name" value="adh_short"/>
    <property type="match status" value="1"/>
</dbReference>
<dbReference type="CDD" id="cd05233">
    <property type="entry name" value="SDR_c"/>
    <property type="match status" value="1"/>
</dbReference>
<comment type="subcellular location">
    <subcellularLocation>
        <location evidence="1">Plastid</location>
        <location evidence="1">Chloroplast thylakoid membrane</location>
    </subcellularLocation>
</comment>
<evidence type="ECO:0000256" key="10">
    <source>
        <dbReference type="ARBA" id="ARBA00023136"/>
    </source>
</evidence>
<dbReference type="SUPFAM" id="SSF51735">
    <property type="entry name" value="NAD(P)-binding Rossmann-fold domains"/>
    <property type="match status" value="1"/>
</dbReference>
<evidence type="ECO:0000256" key="9">
    <source>
        <dbReference type="ARBA" id="ARBA00023078"/>
    </source>
</evidence>
<evidence type="ECO:0000256" key="2">
    <source>
        <dbReference type="ARBA" id="ARBA00006484"/>
    </source>
</evidence>
<dbReference type="EMBL" id="QZWG01000007">
    <property type="protein sequence ID" value="RZC02043.1"/>
    <property type="molecule type" value="Genomic_DNA"/>
</dbReference>
<dbReference type="PANTHER" id="PTHR24314:SF21">
    <property type="entry name" value="CHLOROPHYLL(IDE) B REDUCTASE NYC1, CHLOROPLASTIC-RELATED"/>
    <property type="match status" value="1"/>
</dbReference>
<feature type="transmembrane region" description="Helical" evidence="14">
    <location>
        <begin position="482"/>
        <end position="504"/>
    </location>
</feature>
<dbReference type="InterPro" id="IPR052625">
    <property type="entry name" value="Chl_b_Red"/>
</dbReference>
<evidence type="ECO:0000256" key="4">
    <source>
        <dbReference type="ARBA" id="ARBA00022640"/>
    </source>
</evidence>
<comment type="catalytic activity">
    <reaction evidence="12">
        <text>7(1)-hydroxychlorophyllide a + NADP(+) = chlorophyllide b + NADPH + H(+)</text>
        <dbReference type="Rhea" id="RHEA:24772"/>
        <dbReference type="ChEBI" id="CHEBI:15378"/>
        <dbReference type="ChEBI" id="CHEBI:57783"/>
        <dbReference type="ChEBI" id="CHEBI:58349"/>
        <dbReference type="ChEBI" id="CHEBI:83356"/>
        <dbReference type="ChEBI" id="CHEBI:83357"/>
        <dbReference type="EC" id="1.1.1.294"/>
    </reaction>
</comment>
<dbReference type="InterPro" id="IPR002347">
    <property type="entry name" value="SDR_fam"/>
</dbReference>
<dbReference type="GO" id="GO:0034256">
    <property type="term" value="F:chlorophyll(ide) b reductase activity"/>
    <property type="evidence" value="ECO:0007669"/>
    <property type="project" value="UniProtKB-EC"/>
</dbReference>
<dbReference type="EC" id="1.1.1.294" evidence="13"/>
<dbReference type="PRINTS" id="PR00081">
    <property type="entry name" value="GDHRDH"/>
</dbReference>
<keyword evidence="7" id="KW-0560">Oxidoreductase</keyword>
<keyword evidence="8" id="KW-0520">NAD</keyword>
<dbReference type="Proteomes" id="UP000289340">
    <property type="component" value="Chromosome 7"/>
</dbReference>
<name>A0A445JU69_GLYSO</name>
<keyword evidence="6" id="KW-0809">Transit peptide</keyword>
<evidence type="ECO:0000256" key="12">
    <source>
        <dbReference type="ARBA" id="ARBA00052465"/>
    </source>
</evidence>
<dbReference type="PANTHER" id="PTHR24314">
    <property type="entry name" value="NON-SPECIFIC LIPID TRANSFER PROTEIN-RELATED"/>
    <property type="match status" value="1"/>
</dbReference>
<keyword evidence="14" id="KW-0812">Transmembrane</keyword>
<keyword evidence="14" id="KW-1133">Transmembrane helix</keyword>
<keyword evidence="10 14" id="KW-0472">Membrane</keyword>
<reference evidence="15 16" key="1">
    <citation type="submission" date="2018-09" db="EMBL/GenBank/DDBJ databases">
        <title>A high-quality reference genome of wild soybean provides a powerful tool to mine soybean genomes.</title>
        <authorList>
            <person name="Xie M."/>
            <person name="Chung C.Y.L."/>
            <person name="Li M.-W."/>
            <person name="Wong F.-L."/>
            <person name="Chan T.-F."/>
            <person name="Lam H.-M."/>
        </authorList>
    </citation>
    <scope>NUCLEOTIDE SEQUENCE [LARGE SCALE GENOMIC DNA]</scope>
    <source>
        <strain evidence="16">cv. W05</strain>
        <tissue evidence="15">Hypocotyl of etiolated seedlings</tissue>
    </source>
</reference>
<organism evidence="15 16">
    <name type="scientific">Glycine soja</name>
    <name type="common">Wild soybean</name>
    <dbReference type="NCBI Taxonomy" id="3848"/>
    <lineage>
        <taxon>Eukaryota</taxon>
        <taxon>Viridiplantae</taxon>
        <taxon>Streptophyta</taxon>
        <taxon>Embryophyta</taxon>
        <taxon>Tracheophyta</taxon>
        <taxon>Spermatophyta</taxon>
        <taxon>Magnoliopsida</taxon>
        <taxon>eudicotyledons</taxon>
        <taxon>Gunneridae</taxon>
        <taxon>Pentapetalae</taxon>
        <taxon>rosids</taxon>
        <taxon>fabids</taxon>
        <taxon>Fabales</taxon>
        <taxon>Fabaceae</taxon>
        <taxon>Papilionoideae</taxon>
        <taxon>50 kb inversion clade</taxon>
        <taxon>NPAAA clade</taxon>
        <taxon>indigoferoid/millettioid clade</taxon>
        <taxon>Phaseoleae</taxon>
        <taxon>Glycine</taxon>
        <taxon>Glycine subgen. Soja</taxon>
    </lineage>
</organism>
<keyword evidence="5" id="KW-0881">Chlorophyll catabolism</keyword>
<comment type="caution">
    <text evidence="15">The sequence shown here is derived from an EMBL/GenBank/DDBJ whole genome shotgun (WGS) entry which is preliminary data.</text>
</comment>
<comment type="similarity">
    <text evidence="2">Belongs to the short-chain dehydrogenases/reductases (SDR) family.</text>
</comment>
<evidence type="ECO:0000256" key="7">
    <source>
        <dbReference type="ARBA" id="ARBA00023002"/>
    </source>
</evidence>
<comment type="catalytic activity">
    <reaction evidence="11">
        <text>7(1)-hydroxychlorophyllide a + NAD(+) = chlorophyllide b + NADH + H(+)</text>
        <dbReference type="Rhea" id="RHEA:24768"/>
        <dbReference type="ChEBI" id="CHEBI:15378"/>
        <dbReference type="ChEBI" id="CHEBI:57540"/>
        <dbReference type="ChEBI" id="CHEBI:57945"/>
        <dbReference type="ChEBI" id="CHEBI:83356"/>
        <dbReference type="ChEBI" id="CHEBI:83357"/>
        <dbReference type="EC" id="1.1.1.294"/>
    </reaction>
</comment>
<dbReference type="InterPro" id="IPR036291">
    <property type="entry name" value="NAD(P)-bd_dom_sf"/>
</dbReference>
<accession>A0A445JU69</accession>
<dbReference type="GO" id="GO:0010304">
    <property type="term" value="P:PSII associated light-harvesting complex II catabolic process"/>
    <property type="evidence" value="ECO:0007669"/>
    <property type="project" value="UniProtKB-ARBA"/>
</dbReference>
<evidence type="ECO:0000313" key="16">
    <source>
        <dbReference type="Proteomes" id="UP000289340"/>
    </source>
</evidence>
<dbReference type="Gene3D" id="3.40.50.720">
    <property type="entry name" value="NAD(P)-binding Rossmann-like Domain"/>
    <property type="match status" value="1"/>
</dbReference>
<keyword evidence="4" id="KW-0934">Plastid</keyword>
<dbReference type="AlphaFoldDB" id="A0A445JU69"/>
<dbReference type="GO" id="GO:0015996">
    <property type="term" value="P:chlorophyll catabolic process"/>
    <property type="evidence" value="ECO:0007669"/>
    <property type="project" value="UniProtKB-KW"/>
</dbReference>
<gene>
    <name evidence="15" type="ORF">D0Y65_017274</name>
</gene>
<evidence type="ECO:0000256" key="1">
    <source>
        <dbReference type="ARBA" id="ARBA00004334"/>
    </source>
</evidence>
<evidence type="ECO:0000256" key="13">
    <source>
        <dbReference type="ARBA" id="ARBA00066856"/>
    </source>
</evidence>
<evidence type="ECO:0000256" key="11">
    <source>
        <dbReference type="ARBA" id="ARBA00050138"/>
    </source>
</evidence>
<evidence type="ECO:0000313" key="15">
    <source>
        <dbReference type="EMBL" id="RZC02043.1"/>
    </source>
</evidence>
<evidence type="ECO:0000256" key="3">
    <source>
        <dbReference type="ARBA" id="ARBA00022528"/>
    </source>
</evidence>